<dbReference type="Gene3D" id="2.40.440.10">
    <property type="entry name" value="L,D-transpeptidase catalytic domain-like"/>
    <property type="match status" value="1"/>
</dbReference>
<feature type="active site" description="Proton donor/acceptor" evidence="7">
    <location>
        <position position="480"/>
    </location>
</feature>
<evidence type="ECO:0000256" key="1">
    <source>
        <dbReference type="ARBA" id="ARBA00004752"/>
    </source>
</evidence>
<comment type="similarity">
    <text evidence="2">Belongs to the YkuD family.</text>
</comment>
<dbReference type="GO" id="GO:0071555">
    <property type="term" value="P:cell wall organization"/>
    <property type="evidence" value="ECO:0007669"/>
    <property type="project" value="UniProtKB-UniRule"/>
</dbReference>
<gene>
    <name evidence="11" type="ORF">SAMN02745172_04197</name>
</gene>
<feature type="chain" id="PRO_5012342229" evidence="9">
    <location>
        <begin position="28"/>
        <end position="577"/>
    </location>
</feature>
<evidence type="ECO:0000256" key="7">
    <source>
        <dbReference type="PROSITE-ProRule" id="PRU01373"/>
    </source>
</evidence>
<dbReference type="RefSeq" id="WP_073632409.1">
    <property type="nucleotide sequence ID" value="NZ_FRXO01000015.1"/>
</dbReference>
<evidence type="ECO:0000313" key="11">
    <source>
        <dbReference type="EMBL" id="SHO67516.1"/>
    </source>
</evidence>
<reference evidence="11 12" key="1">
    <citation type="submission" date="2016-12" db="EMBL/GenBank/DDBJ databases">
        <authorList>
            <person name="Song W.-J."/>
            <person name="Kurnit D.M."/>
        </authorList>
    </citation>
    <scope>NUCLEOTIDE SEQUENCE [LARGE SCALE GENOMIC DNA]</scope>
    <source>
        <strain evidence="11 12">DSM 19599</strain>
    </source>
</reference>
<dbReference type="InterPro" id="IPR052905">
    <property type="entry name" value="LD-transpeptidase_YkuD-like"/>
</dbReference>
<dbReference type="STRING" id="1123029.SAMN02745172_04197"/>
<dbReference type="GO" id="GO:0004180">
    <property type="term" value="F:carboxypeptidase activity"/>
    <property type="evidence" value="ECO:0007669"/>
    <property type="project" value="UniProtKB-ARBA"/>
</dbReference>
<dbReference type="Pfam" id="PF20142">
    <property type="entry name" value="Scaffold"/>
    <property type="match status" value="1"/>
</dbReference>
<sequence length="577" mass="61183">MRVSFRTILAGSALVTLAVAVPVTTFAAMPGAFGVQSAGRTQDLIAAAISTYSVDPVSAALRRTIEGHIAAMAPPAAAPADPAAAAPAPKPLSASDADWVGIAAFYSARGYAPVWFAGGVPTARTRAVANRLAKAGEDGLDPAAYSVLDRSLQPISPEDADRLARAELRAAAAILRYAREAQTGRVKPSSVSPLDAEKPVPPDPASVLAAVADARDPAVALDSYNPPYLGFRQLRAKLANLRAGLPVSSMPLGASAAGKIPSVGRVPALAVRDPAVAERGPALASRGTGIVSDADPQVTGSLPQPRPQAAATESGKSATATRDTAAYRQTEAAILANMERWRWLPRDLGRFHVWVDIPGYDLAVVRDGERTFHTRVVVGRDTNQTPTFSSAINNIVVNPYWNVPVSIVTKEMLKQIKANPGYLAKKNYEVLYKGQPVDPTRIVWNENAARALSIRQKPGAGNALGTVKFLFPNPFSVYLHDTPSKALFANDSRADSHGCVRVQNPMAFASALLAEDPNLNGDKVKDLVGGKERWLKIATPVPVHLTYFTAMVTPNGDLDLREDIYGRDARLKAKLGL</sequence>
<name>A0A1M7ZS84_9HYPH</name>
<keyword evidence="6 7" id="KW-0961">Cell wall biogenesis/degradation</keyword>
<dbReference type="InterPro" id="IPR005490">
    <property type="entry name" value="LD_TPept_cat_dom"/>
</dbReference>
<feature type="signal peptide" evidence="9">
    <location>
        <begin position="1"/>
        <end position="27"/>
    </location>
</feature>
<dbReference type="Pfam" id="PF03734">
    <property type="entry name" value="YkuD"/>
    <property type="match status" value="1"/>
</dbReference>
<evidence type="ECO:0000256" key="4">
    <source>
        <dbReference type="ARBA" id="ARBA00022960"/>
    </source>
</evidence>
<evidence type="ECO:0000313" key="12">
    <source>
        <dbReference type="Proteomes" id="UP000186406"/>
    </source>
</evidence>
<keyword evidence="5 7" id="KW-0573">Peptidoglycan synthesis</keyword>
<comment type="pathway">
    <text evidence="1 7">Cell wall biogenesis; peptidoglycan biosynthesis.</text>
</comment>
<evidence type="ECO:0000256" key="3">
    <source>
        <dbReference type="ARBA" id="ARBA00022679"/>
    </source>
</evidence>
<evidence type="ECO:0000256" key="9">
    <source>
        <dbReference type="SAM" id="SignalP"/>
    </source>
</evidence>
<evidence type="ECO:0000256" key="5">
    <source>
        <dbReference type="ARBA" id="ARBA00022984"/>
    </source>
</evidence>
<dbReference type="AlphaFoldDB" id="A0A1M7ZS84"/>
<feature type="domain" description="L,D-TPase catalytic" evidence="10">
    <location>
        <begin position="351"/>
        <end position="527"/>
    </location>
</feature>
<dbReference type="GO" id="GO:0009252">
    <property type="term" value="P:peptidoglycan biosynthetic process"/>
    <property type="evidence" value="ECO:0007669"/>
    <property type="project" value="UniProtKB-UniPathway"/>
</dbReference>
<protein>
    <submittedName>
        <fullName evidence="11">Murein L,D-transpeptidase YcbB/YkuD</fullName>
    </submittedName>
</protein>
<dbReference type="PANTHER" id="PTHR41533">
    <property type="entry name" value="L,D-TRANSPEPTIDASE HI_1667-RELATED"/>
    <property type="match status" value="1"/>
</dbReference>
<feature type="region of interest" description="Disordered" evidence="8">
    <location>
        <begin position="280"/>
        <end position="323"/>
    </location>
</feature>
<evidence type="ECO:0000259" key="10">
    <source>
        <dbReference type="PROSITE" id="PS52029"/>
    </source>
</evidence>
<dbReference type="InterPro" id="IPR045380">
    <property type="entry name" value="LD_TPept_scaffold_dom"/>
</dbReference>
<organism evidence="11 12">
    <name type="scientific">Pseudoxanthobacter soli DSM 19599</name>
    <dbReference type="NCBI Taxonomy" id="1123029"/>
    <lineage>
        <taxon>Bacteria</taxon>
        <taxon>Pseudomonadati</taxon>
        <taxon>Pseudomonadota</taxon>
        <taxon>Alphaproteobacteria</taxon>
        <taxon>Hyphomicrobiales</taxon>
        <taxon>Segnochrobactraceae</taxon>
        <taxon>Pseudoxanthobacter</taxon>
    </lineage>
</organism>
<keyword evidence="3" id="KW-0808">Transferase</keyword>
<keyword evidence="9" id="KW-0732">Signal</keyword>
<dbReference type="GO" id="GO:0008360">
    <property type="term" value="P:regulation of cell shape"/>
    <property type="evidence" value="ECO:0007669"/>
    <property type="project" value="UniProtKB-UniRule"/>
</dbReference>
<dbReference type="SUPFAM" id="SSF141523">
    <property type="entry name" value="L,D-transpeptidase catalytic domain-like"/>
    <property type="match status" value="1"/>
</dbReference>
<proteinExistence type="inferred from homology"/>
<dbReference type="GO" id="GO:0016740">
    <property type="term" value="F:transferase activity"/>
    <property type="evidence" value="ECO:0007669"/>
    <property type="project" value="UniProtKB-KW"/>
</dbReference>
<keyword evidence="12" id="KW-1185">Reference proteome</keyword>
<evidence type="ECO:0000256" key="6">
    <source>
        <dbReference type="ARBA" id="ARBA00023316"/>
    </source>
</evidence>
<dbReference type="UniPathway" id="UPA00219"/>
<feature type="active site" description="Nucleophile" evidence="7">
    <location>
        <position position="499"/>
    </location>
</feature>
<dbReference type="InterPro" id="IPR038063">
    <property type="entry name" value="Transpep_catalytic_dom"/>
</dbReference>
<dbReference type="Proteomes" id="UP000186406">
    <property type="component" value="Unassembled WGS sequence"/>
</dbReference>
<dbReference type="PANTHER" id="PTHR41533:SF2">
    <property type="entry name" value="BLR7131 PROTEIN"/>
    <property type="match status" value="1"/>
</dbReference>
<evidence type="ECO:0000256" key="2">
    <source>
        <dbReference type="ARBA" id="ARBA00005992"/>
    </source>
</evidence>
<dbReference type="PROSITE" id="PS52029">
    <property type="entry name" value="LD_TPASE"/>
    <property type="match status" value="1"/>
</dbReference>
<keyword evidence="4 7" id="KW-0133">Cell shape</keyword>
<evidence type="ECO:0000256" key="8">
    <source>
        <dbReference type="SAM" id="MobiDB-lite"/>
    </source>
</evidence>
<dbReference type="CDD" id="cd16913">
    <property type="entry name" value="YkuD_like"/>
    <property type="match status" value="1"/>
</dbReference>
<dbReference type="EMBL" id="FRXO01000015">
    <property type="protein sequence ID" value="SHO67516.1"/>
    <property type="molecule type" value="Genomic_DNA"/>
</dbReference>
<accession>A0A1M7ZS84</accession>